<dbReference type="AlphaFoldDB" id="A0A4Y2HFA0"/>
<organism evidence="1 2">
    <name type="scientific">Araneus ventricosus</name>
    <name type="common">Orbweaver spider</name>
    <name type="synonym">Epeira ventricosa</name>
    <dbReference type="NCBI Taxonomy" id="182803"/>
    <lineage>
        <taxon>Eukaryota</taxon>
        <taxon>Metazoa</taxon>
        <taxon>Ecdysozoa</taxon>
        <taxon>Arthropoda</taxon>
        <taxon>Chelicerata</taxon>
        <taxon>Arachnida</taxon>
        <taxon>Araneae</taxon>
        <taxon>Araneomorphae</taxon>
        <taxon>Entelegynae</taxon>
        <taxon>Araneoidea</taxon>
        <taxon>Araneidae</taxon>
        <taxon>Araneus</taxon>
    </lineage>
</organism>
<accession>A0A4Y2HFA0</accession>
<dbReference type="OrthoDB" id="6626910at2759"/>
<dbReference type="Proteomes" id="UP000499080">
    <property type="component" value="Unassembled WGS sequence"/>
</dbReference>
<evidence type="ECO:0000313" key="2">
    <source>
        <dbReference type="Proteomes" id="UP000499080"/>
    </source>
</evidence>
<gene>
    <name evidence="1" type="ORF">AVEN_17527_1</name>
</gene>
<proteinExistence type="predicted"/>
<reference evidence="1 2" key="1">
    <citation type="journal article" date="2019" name="Sci. Rep.">
        <title>Orb-weaving spider Araneus ventricosus genome elucidates the spidroin gene catalogue.</title>
        <authorList>
            <person name="Kono N."/>
            <person name="Nakamura H."/>
            <person name="Ohtoshi R."/>
            <person name="Moran D.A.P."/>
            <person name="Shinohara A."/>
            <person name="Yoshida Y."/>
            <person name="Fujiwara M."/>
            <person name="Mori M."/>
            <person name="Tomita M."/>
            <person name="Arakawa K."/>
        </authorList>
    </citation>
    <scope>NUCLEOTIDE SEQUENCE [LARGE SCALE GENOMIC DNA]</scope>
</reference>
<sequence>MEVPGVVVKRFKRTRKLLLNWTTRNMREFFHLKSCSKSQRFGHVAKHCKDVRSTCGSCADRQETRRCRSSQIVCVNCSHCNFYFGKKFQTRQKASEYSCSCYRLEEAAYLRTRDD</sequence>
<comment type="caution">
    <text evidence="1">The sequence shown here is derived from an EMBL/GenBank/DDBJ whole genome shotgun (WGS) entry which is preliminary data.</text>
</comment>
<name>A0A4Y2HFA0_ARAVE</name>
<protein>
    <submittedName>
        <fullName evidence="1">Uncharacterized protein</fullName>
    </submittedName>
</protein>
<evidence type="ECO:0000313" key="1">
    <source>
        <dbReference type="EMBL" id="GBM63939.1"/>
    </source>
</evidence>
<keyword evidence="2" id="KW-1185">Reference proteome</keyword>
<dbReference type="EMBL" id="BGPR01001900">
    <property type="protein sequence ID" value="GBM63939.1"/>
    <property type="molecule type" value="Genomic_DNA"/>
</dbReference>